<dbReference type="EMBL" id="KN822947">
    <property type="protein sequence ID" value="KIO33647.1"/>
    <property type="molecule type" value="Genomic_DNA"/>
</dbReference>
<evidence type="ECO:0000313" key="4">
    <source>
        <dbReference type="EMBL" id="KIO33647.1"/>
    </source>
</evidence>
<feature type="region of interest" description="Disordered" evidence="1">
    <location>
        <begin position="390"/>
        <end position="469"/>
    </location>
</feature>
<reference evidence="5" key="2">
    <citation type="submission" date="2015-01" db="EMBL/GenBank/DDBJ databases">
        <title>Evolutionary Origins and Diversification of the Mycorrhizal Mutualists.</title>
        <authorList>
            <consortium name="DOE Joint Genome Institute"/>
            <consortium name="Mycorrhizal Genomics Consortium"/>
            <person name="Kohler A."/>
            <person name="Kuo A."/>
            <person name="Nagy L.G."/>
            <person name="Floudas D."/>
            <person name="Copeland A."/>
            <person name="Barry K.W."/>
            <person name="Cichocki N."/>
            <person name="Veneault-Fourrey C."/>
            <person name="LaButti K."/>
            <person name="Lindquist E.A."/>
            <person name="Lipzen A."/>
            <person name="Lundell T."/>
            <person name="Morin E."/>
            <person name="Murat C."/>
            <person name="Riley R."/>
            <person name="Ohm R."/>
            <person name="Sun H."/>
            <person name="Tunlid A."/>
            <person name="Henrissat B."/>
            <person name="Grigoriev I.V."/>
            <person name="Hibbett D.S."/>
            <person name="Martin F."/>
        </authorList>
    </citation>
    <scope>NUCLEOTIDE SEQUENCE [LARGE SCALE GENOMIC DNA]</scope>
    <source>
        <strain evidence="5">MUT 4182</strain>
    </source>
</reference>
<keyword evidence="2" id="KW-0812">Transmembrane</keyword>
<organism evidence="4 5">
    <name type="scientific">Tulasnella calospora MUT 4182</name>
    <dbReference type="NCBI Taxonomy" id="1051891"/>
    <lineage>
        <taxon>Eukaryota</taxon>
        <taxon>Fungi</taxon>
        <taxon>Dikarya</taxon>
        <taxon>Basidiomycota</taxon>
        <taxon>Agaricomycotina</taxon>
        <taxon>Agaricomycetes</taxon>
        <taxon>Cantharellales</taxon>
        <taxon>Tulasnellaceae</taxon>
        <taxon>Tulasnella</taxon>
    </lineage>
</organism>
<evidence type="ECO:0000259" key="3">
    <source>
        <dbReference type="Pfam" id="PF20151"/>
    </source>
</evidence>
<feature type="transmembrane region" description="Helical" evidence="2">
    <location>
        <begin position="289"/>
        <end position="307"/>
    </location>
</feature>
<feature type="compositionally biased region" description="Low complexity" evidence="1">
    <location>
        <begin position="428"/>
        <end position="440"/>
    </location>
</feature>
<feature type="transmembrane region" description="Helical" evidence="2">
    <location>
        <begin position="196"/>
        <end position="218"/>
    </location>
</feature>
<accession>A0A0C3MIY5</accession>
<keyword evidence="2" id="KW-0472">Membrane</keyword>
<dbReference type="Pfam" id="PF20151">
    <property type="entry name" value="DUF6533"/>
    <property type="match status" value="1"/>
</dbReference>
<dbReference type="OrthoDB" id="3221190at2759"/>
<gene>
    <name evidence="4" type="ORF">M407DRAFT_231804</name>
</gene>
<feature type="domain" description="DUF6533" evidence="3">
    <location>
        <begin position="73"/>
        <end position="115"/>
    </location>
</feature>
<name>A0A0C3MIY5_9AGAM</name>
<feature type="region of interest" description="Disordered" evidence="1">
    <location>
        <begin position="361"/>
        <end position="380"/>
    </location>
</feature>
<reference evidence="4 5" key="1">
    <citation type="submission" date="2014-04" db="EMBL/GenBank/DDBJ databases">
        <authorList>
            <consortium name="DOE Joint Genome Institute"/>
            <person name="Kuo A."/>
            <person name="Girlanda M."/>
            <person name="Perotto S."/>
            <person name="Kohler A."/>
            <person name="Nagy L.G."/>
            <person name="Floudas D."/>
            <person name="Copeland A."/>
            <person name="Barry K.W."/>
            <person name="Cichocki N."/>
            <person name="Veneault-Fourrey C."/>
            <person name="LaButti K."/>
            <person name="Lindquist E.A."/>
            <person name="Lipzen A."/>
            <person name="Lundell T."/>
            <person name="Morin E."/>
            <person name="Murat C."/>
            <person name="Sun H."/>
            <person name="Tunlid A."/>
            <person name="Henrissat B."/>
            <person name="Grigoriev I.V."/>
            <person name="Hibbett D.S."/>
            <person name="Martin F."/>
            <person name="Nordberg H.P."/>
            <person name="Cantor M.N."/>
            <person name="Hua S.X."/>
        </authorList>
    </citation>
    <scope>NUCLEOTIDE SEQUENCE [LARGE SCALE GENOMIC DNA]</scope>
    <source>
        <strain evidence="4 5">MUT 4182</strain>
    </source>
</reference>
<dbReference type="HOGENOM" id="CLU_582915_0_0_1"/>
<evidence type="ECO:0000313" key="5">
    <source>
        <dbReference type="Proteomes" id="UP000054248"/>
    </source>
</evidence>
<dbReference type="InterPro" id="IPR045340">
    <property type="entry name" value="DUF6533"/>
</dbReference>
<dbReference type="Proteomes" id="UP000054248">
    <property type="component" value="Unassembled WGS sequence"/>
</dbReference>
<sequence>MPAQDYTNRRRRSHLGKQFSMVTRHRRGYPRVGSLRLGFSQLDGLPLALPFHLHDFPPFTGPNGFMDDVVATYAGAATLAIWDWLICWKLEYQFIWKARLSAGKFLYLIHRYPLIITSLIGLHFNTAHNIPIAQCQIWIPLEYCFDILVVAFVQGTYLLGGLLEESATNERTPWSTLLSVTLLLRVYALYEKNRCVIIFLSLLFCISLASTLTFYAILIQKFFYYPGISPLVGCLPDCQDCYSWIPAIHLPLLIFDTMVLGFTLKKCLQFFTTERSLFPTLTIVFRDGLIYYVVTFALMIFNIAFLYSSPASMSYWFIPWMRSIVAIMGTRLLLNLRGQIEEQRADETGFMLHPVDLNDSVPSYAPQPTSPTTPHSGMTWGSFARRARSMSVHDHDPQRGEEVEDDSPLRASEEVMAGEEGELEMTKVKSGWKLGSSSKLETYGDEPETPTPPPRWRGWKCPKDNPSWL</sequence>
<feature type="compositionally biased region" description="Basic and acidic residues" evidence="1">
    <location>
        <begin position="391"/>
        <end position="413"/>
    </location>
</feature>
<keyword evidence="2" id="KW-1133">Transmembrane helix</keyword>
<protein>
    <recommendedName>
        <fullName evidence="3">DUF6533 domain-containing protein</fullName>
    </recommendedName>
</protein>
<dbReference type="AlphaFoldDB" id="A0A0C3MIY5"/>
<evidence type="ECO:0000256" key="2">
    <source>
        <dbReference type="SAM" id="Phobius"/>
    </source>
</evidence>
<keyword evidence="5" id="KW-1185">Reference proteome</keyword>
<evidence type="ECO:0000256" key="1">
    <source>
        <dbReference type="SAM" id="MobiDB-lite"/>
    </source>
</evidence>
<feature type="compositionally biased region" description="Polar residues" evidence="1">
    <location>
        <begin position="366"/>
        <end position="376"/>
    </location>
</feature>
<feature type="transmembrane region" description="Helical" evidence="2">
    <location>
        <begin position="313"/>
        <end position="334"/>
    </location>
</feature>
<proteinExistence type="predicted"/>